<evidence type="ECO:0000256" key="3">
    <source>
        <dbReference type="ARBA" id="ARBA00022448"/>
    </source>
</evidence>
<feature type="transmembrane region" description="Helical" evidence="7">
    <location>
        <begin position="24"/>
        <end position="44"/>
    </location>
</feature>
<comment type="similarity">
    <text evidence="2">Belongs to the membrane fusion protein (MFP) (TC 8.A.1) family.</text>
</comment>
<dbReference type="PANTHER" id="PTHR30386">
    <property type="entry name" value="MEMBRANE FUSION SUBUNIT OF EMRAB-TOLC MULTIDRUG EFFLUX PUMP"/>
    <property type="match status" value="1"/>
</dbReference>
<dbReference type="PRINTS" id="PR01490">
    <property type="entry name" value="RTXTOXIND"/>
</dbReference>
<dbReference type="PANTHER" id="PTHR30386:SF28">
    <property type="entry name" value="EXPORTED PROTEIN"/>
    <property type="match status" value="1"/>
</dbReference>
<sequence>MFRKDAVTHNAWHARVLLLPGVPWGWVAFGCALFMTLLVLLLIYGSYTRRVTVSGEISTFPRAANLYATVQGVVVKQFVKEGQAVRVGMPLYEINVSKSSKKGAISDNQRKEVEAQLTRITQIIARLQQSKSSALTMLAQQKKQYEQAYRRSSDIVAHAQEGVRLMKNTLDNYRDYQRQGLITRDQLTNQAALYYQQQNGLLNLSSQNEQNALQIVALENQLTLQAADFDNQIHQMELQRFERQKELLTISATESVVVHAMAEGYVNAASVTEGQMVNVGDSLMQLLPQHIDHYALVLWVPNHAVPYLAEGDSVNIRYEAFPAQKFGQFAGTVSLISTVPATAQEMLTWQGAPHNAIAGNEPLYKVVVRPTKQTIRYQGKSVALKNGMKAESILLLETRPLWQWMFSPFYDLKHSATGRTDA</sequence>
<keyword evidence="9" id="KW-1185">Reference proteome</keyword>
<evidence type="ECO:0000256" key="2">
    <source>
        <dbReference type="ARBA" id="ARBA00009477"/>
    </source>
</evidence>
<dbReference type="SUPFAM" id="SSF111369">
    <property type="entry name" value="HlyD-like secretion proteins"/>
    <property type="match status" value="1"/>
</dbReference>
<evidence type="ECO:0000256" key="4">
    <source>
        <dbReference type="ARBA" id="ARBA00022692"/>
    </source>
</evidence>
<comment type="caution">
    <text evidence="8">The sequence shown here is derived from an EMBL/GenBank/DDBJ whole genome shotgun (WGS) entry which is preliminary data.</text>
</comment>
<reference evidence="9" key="1">
    <citation type="submission" date="2023-07" db="EMBL/GenBank/DDBJ databases">
        <title>Structural and functional analysis of rice phyllospheric bacteria for their antimicrobial properties and defense elicitation against blast disease.</title>
        <authorList>
            <person name="Sahu K.P."/>
            <person name="Asharani P."/>
            <person name="Kumar M."/>
            <person name="Reddy B."/>
            <person name="Kumar A."/>
        </authorList>
    </citation>
    <scope>NUCLEOTIDE SEQUENCE [LARGE SCALE GENOMIC DNA]</scope>
    <source>
        <strain evidence="9">OsEp_Plm_30P10</strain>
    </source>
</reference>
<keyword evidence="3" id="KW-0813">Transport</keyword>
<name>A0ABU5LK19_9GAMM</name>
<proteinExistence type="inferred from homology"/>
<dbReference type="InterPro" id="IPR006144">
    <property type="entry name" value="Secretion_HlyD_CS"/>
</dbReference>
<keyword evidence="4 7" id="KW-0812">Transmembrane</keyword>
<evidence type="ECO:0000313" key="8">
    <source>
        <dbReference type="EMBL" id="MDZ7280284.1"/>
    </source>
</evidence>
<organism evidence="8 9">
    <name type="scientific">Pantoea eucrina</name>
    <dbReference type="NCBI Taxonomy" id="472693"/>
    <lineage>
        <taxon>Bacteria</taxon>
        <taxon>Pseudomonadati</taxon>
        <taxon>Pseudomonadota</taxon>
        <taxon>Gammaproteobacteria</taxon>
        <taxon>Enterobacterales</taxon>
        <taxon>Erwiniaceae</taxon>
        <taxon>Pantoea</taxon>
    </lineage>
</organism>
<dbReference type="EMBL" id="JAOBTT010000002">
    <property type="protein sequence ID" value="MDZ7280284.1"/>
    <property type="molecule type" value="Genomic_DNA"/>
</dbReference>
<keyword evidence="6 7" id="KW-0472">Membrane</keyword>
<keyword evidence="5 7" id="KW-1133">Transmembrane helix</keyword>
<evidence type="ECO:0000256" key="5">
    <source>
        <dbReference type="ARBA" id="ARBA00022989"/>
    </source>
</evidence>
<dbReference type="Gene3D" id="2.40.50.100">
    <property type="match status" value="1"/>
</dbReference>
<protein>
    <submittedName>
        <fullName evidence="8">HlyD family secretion protein</fullName>
    </submittedName>
</protein>
<dbReference type="RefSeq" id="WP_322544173.1">
    <property type="nucleotide sequence ID" value="NZ_JAOBTT010000002.1"/>
</dbReference>
<accession>A0ABU5LK19</accession>
<dbReference type="PROSITE" id="PS00543">
    <property type="entry name" value="HLYD_FAMILY"/>
    <property type="match status" value="1"/>
</dbReference>
<evidence type="ECO:0000256" key="1">
    <source>
        <dbReference type="ARBA" id="ARBA00004167"/>
    </source>
</evidence>
<dbReference type="PROSITE" id="PS51257">
    <property type="entry name" value="PROKAR_LIPOPROTEIN"/>
    <property type="match status" value="1"/>
</dbReference>
<evidence type="ECO:0000313" key="9">
    <source>
        <dbReference type="Proteomes" id="UP001288620"/>
    </source>
</evidence>
<dbReference type="InterPro" id="IPR050739">
    <property type="entry name" value="MFP"/>
</dbReference>
<comment type="subcellular location">
    <subcellularLocation>
        <location evidence="1">Membrane</location>
        <topology evidence="1">Single-pass membrane protein</topology>
    </subcellularLocation>
</comment>
<evidence type="ECO:0000256" key="7">
    <source>
        <dbReference type="SAM" id="Phobius"/>
    </source>
</evidence>
<dbReference type="Proteomes" id="UP001288620">
    <property type="component" value="Unassembled WGS sequence"/>
</dbReference>
<gene>
    <name evidence="8" type="ORF">N4G40_18680</name>
</gene>
<evidence type="ECO:0000256" key="6">
    <source>
        <dbReference type="ARBA" id="ARBA00023136"/>
    </source>
</evidence>